<feature type="compositionally biased region" description="Basic and acidic residues" evidence="6">
    <location>
        <begin position="478"/>
        <end position="492"/>
    </location>
</feature>
<feature type="region of interest" description="Disordered" evidence="6">
    <location>
        <begin position="541"/>
        <end position="570"/>
    </location>
</feature>
<sequence length="570" mass="62116">MSMCSWFEKHAPVAAVCVTMFSNSVALMNVVPYSAFMVMDFGLTNDKKATGFYAGYIMSAFMLGRFLSSFYCGQLADKISRKFVMRYGLWSCVIFGICFGMAPTYNLALLARLLMGLFNGIAAAAKAILPELVPQDQQQKAMGLVSAMWNAGQVVGPALGGILAGGSTFPYLLPNLIASILGLIALLFVERYLPGKVNKGRQQHLKKSWSSLSRKEKGPIASSSANRTDTTYAPVGATDDYQDNDNTEIIKEKKPTVPLTAAGPIAIYSIFSLVSIAYDEMYPLFLLLPIHQGGCSMMARDIGIIMSATAIGNLVLQFTVFPFLATRIGSSTMFRISNSLSTGLVLLPPLLVAMTTNHNVNQASISTWIVLIGHNIIYRFATSAAYTALFCCINNSAPASLRGTVNGVSMTVASLFKAAGPTIGGATFAWSQRSRKAPFHSHFAFVLTAFSFFFCSVGALTLLGKQFDIAYREDTALDTHDDSSSNMKKENDDAYNDDFSLSDKIQEDKEKCPVVVIEMTPPRHVSNDENYLPFATVSLSSYSSDEQEPLRRLQDAVDEEVENNSNNSRS</sequence>
<dbReference type="PRINTS" id="PR01035">
    <property type="entry name" value="TCRTETA"/>
</dbReference>
<feature type="transmembrane region" description="Helical" evidence="7">
    <location>
        <begin position="51"/>
        <end position="72"/>
    </location>
</feature>
<keyword evidence="2" id="KW-0813">Transport</keyword>
<dbReference type="PROSITE" id="PS50850">
    <property type="entry name" value="MFS"/>
    <property type="match status" value="1"/>
</dbReference>
<dbReference type="GO" id="GO:0022857">
    <property type="term" value="F:transmembrane transporter activity"/>
    <property type="evidence" value="ECO:0007669"/>
    <property type="project" value="InterPro"/>
</dbReference>
<evidence type="ECO:0000313" key="9">
    <source>
        <dbReference type="EMBL" id="CAE0363417.1"/>
    </source>
</evidence>
<dbReference type="GO" id="GO:0016020">
    <property type="term" value="C:membrane"/>
    <property type="evidence" value="ECO:0007669"/>
    <property type="project" value="UniProtKB-SubCell"/>
</dbReference>
<feature type="transmembrane region" description="Helical" evidence="7">
    <location>
        <begin position="376"/>
        <end position="393"/>
    </location>
</feature>
<dbReference type="PANTHER" id="PTHR23504:SF15">
    <property type="entry name" value="MAJOR FACILITATOR SUPERFAMILY (MFS) PROFILE DOMAIN-CONTAINING PROTEIN"/>
    <property type="match status" value="1"/>
</dbReference>
<feature type="transmembrane region" description="Helical" evidence="7">
    <location>
        <begin position="259"/>
        <end position="278"/>
    </location>
</feature>
<evidence type="ECO:0000256" key="4">
    <source>
        <dbReference type="ARBA" id="ARBA00022989"/>
    </source>
</evidence>
<organism evidence="9">
    <name type="scientific">Aureoumbra lagunensis</name>
    <dbReference type="NCBI Taxonomy" id="44058"/>
    <lineage>
        <taxon>Eukaryota</taxon>
        <taxon>Sar</taxon>
        <taxon>Stramenopiles</taxon>
        <taxon>Ochrophyta</taxon>
        <taxon>Pelagophyceae</taxon>
        <taxon>Pelagomonadales</taxon>
        <taxon>Aureoumbra</taxon>
    </lineage>
</organism>
<keyword evidence="3 7" id="KW-0812">Transmembrane</keyword>
<dbReference type="Pfam" id="PF07690">
    <property type="entry name" value="MFS_1"/>
    <property type="match status" value="1"/>
</dbReference>
<feature type="transmembrane region" description="Helical" evidence="7">
    <location>
        <begin position="169"/>
        <end position="189"/>
    </location>
</feature>
<keyword evidence="5 7" id="KW-0472">Membrane</keyword>
<feature type="region of interest" description="Disordered" evidence="6">
    <location>
        <begin position="208"/>
        <end position="227"/>
    </location>
</feature>
<accession>A0A7S3NJ21</accession>
<feature type="domain" description="Major facilitator superfamily (MFS) profile" evidence="8">
    <location>
        <begin position="12"/>
        <end position="476"/>
    </location>
</feature>
<proteinExistence type="predicted"/>
<evidence type="ECO:0000256" key="5">
    <source>
        <dbReference type="ARBA" id="ARBA00023136"/>
    </source>
</evidence>
<evidence type="ECO:0000256" key="7">
    <source>
        <dbReference type="SAM" id="Phobius"/>
    </source>
</evidence>
<feature type="transmembrane region" description="Helical" evidence="7">
    <location>
        <begin position="336"/>
        <end position="356"/>
    </location>
</feature>
<evidence type="ECO:0000256" key="6">
    <source>
        <dbReference type="SAM" id="MobiDB-lite"/>
    </source>
</evidence>
<feature type="transmembrane region" description="Helical" evidence="7">
    <location>
        <begin position="84"/>
        <end position="103"/>
    </location>
</feature>
<gene>
    <name evidence="9" type="ORF">ALAG00032_LOCUS4158</name>
</gene>
<evidence type="ECO:0000256" key="2">
    <source>
        <dbReference type="ARBA" id="ARBA00022448"/>
    </source>
</evidence>
<name>A0A7S3NJ21_9STRA</name>
<dbReference type="InterPro" id="IPR020846">
    <property type="entry name" value="MFS_dom"/>
</dbReference>
<protein>
    <recommendedName>
        <fullName evidence="8">Major facilitator superfamily (MFS) profile domain-containing protein</fullName>
    </recommendedName>
</protein>
<dbReference type="EMBL" id="HBIJ01005921">
    <property type="protein sequence ID" value="CAE0363417.1"/>
    <property type="molecule type" value="Transcribed_RNA"/>
</dbReference>
<dbReference type="PANTHER" id="PTHR23504">
    <property type="entry name" value="MAJOR FACILITATOR SUPERFAMILY DOMAIN-CONTAINING PROTEIN 10"/>
    <property type="match status" value="1"/>
</dbReference>
<feature type="transmembrane region" description="Helical" evidence="7">
    <location>
        <begin position="302"/>
        <end position="324"/>
    </location>
</feature>
<feature type="transmembrane region" description="Helical" evidence="7">
    <location>
        <begin position="12"/>
        <end position="31"/>
    </location>
</feature>
<dbReference type="AlphaFoldDB" id="A0A7S3NJ21"/>
<dbReference type="CDD" id="cd17330">
    <property type="entry name" value="MFS_SLC46_TetA_like"/>
    <property type="match status" value="1"/>
</dbReference>
<evidence type="ECO:0000256" key="3">
    <source>
        <dbReference type="ARBA" id="ARBA00022692"/>
    </source>
</evidence>
<keyword evidence="4 7" id="KW-1133">Transmembrane helix</keyword>
<dbReference type="InterPro" id="IPR001958">
    <property type="entry name" value="Tet-R_TetA/multi-R_MdtG-like"/>
</dbReference>
<reference evidence="9" key="1">
    <citation type="submission" date="2021-01" db="EMBL/GenBank/DDBJ databases">
        <authorList>
            <person name="Corre E."/>
            <person name="Pelletier E."/>
            <person name="Niang G."/>
            <person name="Scheremetjew M."/>
            <person name="Finn R."/>
            <person name="Kale V."/>
            <person name="Holt S."/>
            <person name="Cochrane G."/>
            <person name="Meng A."/>
            <person name="Brown T."/>
            <person name="Cohen L."/>
        </authorList>
    </citation>
    <scope>NUCLEOTIDE SEQUENCE</scope>
    <source>
        <strain evidence="9">CCMP1510</strain>
    </source>
</reference>
<feature type="region of interest" description="Disordered" evidence="6">
    <location>
        <begin position="478"/>
        <end position="497"/>
    </location>
</feature>
<dbReference type="SUPFAM" id="SSF103473">
    <property type="entry name" value="MFS general substrate transporter"/>
    <property type="match status" value="1"/>
</dbReference>
<evidence type="ECO:0000256" key="1">
    <source>
        <dbReference type="ARBA" id="ARBA00004141"/>
    </source>
</evidence>
<feature type="transmembrane region" description="Helical" evidence="7">
    <location>
        <begin position="405"/>
        <end position="430"/>
    </location>
</feature>
<dbReference type="Gene3D" id="1.20.1250.20">
    <property type="entry name" value="MFS general substrate transporter like domains"/>
    <property type="match status" value="1"/>
</dbReference>
<comment type="subcellular location">
    <subcellularLocation>
        <location evidence="1">Membrane</location>
        <topology evidence="1">Multi-pass membrane protein</topology>
    </subcellularLocation>
</comment>
<evidence type="ECO:0000259" key="8">
    <source>
        <dbReference type="PROSITE" id="PS50850"/>
    </source>
</evidence>
<dbReference type="InterPro" id="IPR011701">
    <property type="entry name" value="MFS"/>
</dbReference>
<feature type="transmembrane region" description="Helical" evidence="7">
    <location>
        <begin position="442"/>
        <end position="463"/>
    </location>
</feature>
<dbReference type="InterPro" id="IPR036259">
    <property type="entry name" value="MFS_trans_sf"/>
</dbReference>